<name>A0A2A9NJA8_9AGAR</name>
<gene>
    <name evidence="1" type="ORF">AMATHDRAFT_4921</name>
</gene>
<protein>
    <submittedName>
        <fullName evidence="1">Uncharacterized protein</fullName>
    </submittedName>
</protein>
<accession>A0A2A9NJA8</accession>
<reference evidence="1 2" key="1">
    <citation type="submission" date="2014-02" db="EMBL/GenBank/DDBJ databases">
        <title>Transposable element dynamics among asymbiotic and ectomycorrhizal Amanita fungi.</title>
        <authorList>
            <consortium name="DOE Joint Genome Institute"/>
            <person name="Hess J."/>
            <person name="Skrede I."/>
            <person name="Wolfe B."/>
            <person name="LaButti K."/>
            <person name="Ohm R.A."/>
            <person name="Grigoriev I.V."/>
            <person name="Pringle A."/>
        </authorList>
    </citation>
    <scope>NUCLEOTIDE SEQUENCE [LARGE SCALE GENOMIC DNA]</scope>
    <source>
        <strain evidence="1 2">SKay4041</strain>
    </source>
</reference>
<proteinExistence type="predicted"/>
<dbReference type="Proteomes" id="UP000242287">
    <property type="component" value="Unassembled WGS sequence"/>
</dbReference>
<evidence type="ECO:0000313" key="1">
    <source>
        <dbReference type="EMBL" id="PFH49404.1"/>
    </source>
</evidence>
<dbReference type="EMBL" id="KZ302030">
    <property type="protein sequence ID" value="PFH49404.1"/>
    <property type="molecule type" value="Genomic_DNA"/>
</dbReference>
<dbReference type="AlphaFoldDB" id="A0A2A9NJA8"/>
<organism evidence="1 2">
    <name type="scientific">Amanita thiersii Skay4041</name>
    <dbReference type="NCBI Taxonomy" id="703135"/>
    <lineage>
        <taxon>Eukaryota</taxon>
        <taxon>Fungi</taxon>
        <taxon>Dikarya</taxon>
        <taxon>Basidiomycota</taxon>
        <taxon>Agaricomycotina</taxon>
        <taxon>Agaricomycetes</taxon>
        <taxon>Agaricomycetidae</taxon>
        <taxon>Agaricales</taxon>
        <taxon>Pluteineae</taxon>
        <taxon>Amanitaceae</taxon>
        <taxon>Amanita</taxon>
    </lineage>
</organism>
<evidence type="ECO:0000313" key="2">
    <source>
        <dbReference type="Proteomes" id="UP000242287"/>
    </source>
</evidence>
<sequence>MSDATKSAAPKLLLSSDSYQDSGDGNHSLLDSSIPGQGCMLVTSRGVNLNPDRMNSLTFAAGSDSLKVVLDGSRVRHVGNWLRWT</sequence>
<keyword evidence="2" id="KW-1185">Reference proteome</keyword>